<evidence type="ECO:0000313" key="2">
    <source>
        <dbReference type="Proteomes" id="UP000192257"/>
    </source>
</evidence>
<comment type="caution">
    <text evidence="1">The sequence shown here is derived from an EMBL/GenBank/DDBJ whole genome shotgun (WGS) entry which is preliminary data.</text>
</comment>
<dbReference type="AlphaFoldDB" id="A0A1X0NXB3"/>
<dbReference type="Gene3D" id="3.80.10.10">
    <property type="entry name" value="Ribonuclease Inhibitor"/>
    <property type="match status" value="2"/>
</dbReference>
<dbReference type="OrthoDB" id="120976at2759"/>
<dbReference type="VEuPathDB" id="TriTrypDB:TM35_000131820"/>
<protein>
    <submittedName>
        <fullName evidence="1">Leucine-rich, ribonuclease inhibitor subtype</fullName>
    </submittedName>
</protein>
<sequence length="489" mass="54624">MLSRSSNDPFTGHIDSLATLHEVMRFIPYNRRTLCAMRCVSKPYRRAVQHPKGPWAAHEEIMMSKYGQCIIFNAKEDAEGRSNFGLCSVSPMGRKFRTCSANLLGRYHQLVADGLTRLVLHHAQITVEFFDALGPLKNLKILELVACREIKAIGNASRAVNLESLEVDLCPLEPDGVAGLLLPKLKRLKLHSCFDLCHLNSIAKETAASLEELYIENCNVYDPTGKNFFANLTPKLRILHVPGNHIDTALTCIHEVVREQGLTSLHLRETPLRFETLCEIAPSMHERLEFLSLESCTELESFEPLGRLQQLRFLDVSGSYHGEGLHFLTSCSKLELFRMANAQIDNIVFLSSLQALRVLDAPNSLLNDASLMFLEKLPMLDTVVLTGCILITDVNVLWTCPRIRRIFCTQTGVTNEGISLLTECTQLEELDLKLTAVTDVNFLVACPSLKYINVCSAVSSAEGVQALLNKKGLEVICDSFDIRNDFGDM</sequence>
<organism evidence="1 2">
    <name type="scientific">Trypanosoma theileri</name>
    <dbReference type="NCBI Taxonomy" id="67003"/>
    <lineage>
        <taxon>Eukaryota</taxon>
        <taxon>Discoba</taxon>
        <taxon>Euglenozoa</taxon>
        <taxon>Kinetoplastea</taxon>
        <taxon>Metakinetoplastina</taxon>
        <taxon>Trypanosomatida</taxon>
        <taxon>Trypanosomatidae</taxon>
        <taxon>Trypanosoma</taxon>
    </lineage>
</organism>
<dbReference type="InterPro" id="IPR032675">
    <property type="entry name" value="LRR_dom_sf"/>
</dbReference>
<dbReference type="GeneID" id="39985178"/>
<evidence type="ECO:0000313" key="1">
    <source>
        <dbReference type="EMBL" id="ORC89178.1"/>
    </source>
</evidence>
<dbReference type="RefSeq" id="XP_028883244.1">
    <property type="nucleotide sequence ID" value="XM_029025398.1"/>
</dbReference>
<proteinExistence type="predicted"/>
<dbReference type="EMBL" id="NBCO01000013">
    <property type="protein sequence ID" value="ORC89178.1"/>
    <property type="molecule type" value="Genomic_DNA"/>
</dbReference>
<dbReference type="PANTHER" id="PTHR13318">
    <property type="entry name" value="PARTNER OF PAIRED, ISOFORM B-RELATED"/>
    <property type="match status" value="1"/>
</dbReference>
<keyword evidence="2" id="KW-1185">Reference proteome</keyword>
<dbReference type="STRING" id="67003.A0A1X0NXB3"/>
<reference evidence="1 2" key="1">
    <citation type="submission" date="2017-03" db="EMBL/GenBank/DDBJ databases">
        <title>An alternative strategy for trypanosome survival in the mammalian bloodstream revealed through genome and transcriptome analysis of the ubiquitous bovine parasite Trypanosoma (Megatrypanum) theileri.</title>
        <authorList>
            <person name="Kelly S."/>
            <person name="Ivens A."/>
            <person name="Mott A."/>
            <person name="O'Neill E."/>
            <person name="Emms D."/>
            <person name="Macleod O."/>
            <person name="Voorheis P."/>
            <person name="Matthews J."/>
            <person name="Matthews K."/>
            <person name="Carrington M."/>
        </authorList>
    </citation>
    <scope>NUCLEOTIDE SEQUENCE [LARGE SCALE GENOMIC DNA]</scope>
    <source>
        <strain evidence="1">Edinburgh</strain>
    </source>
</reference>
<dbReference type="Proteomes" id="UP000192257">
    <property type="component" value="Unassembled WGS sequence"/>
</dbReference>
<dbReference type="GO" id="GO:0031146">
    <property type="term" value="P:SCF-dependent proteasomal ubiquitin-dependent protein catabolic process"/>
    <property type="evidence" value="ECO:0007669"/>
    <property type="project" value="TreeGrafter"/>
</dbReference>
<dbReference type="SUPFAM" id="SSF52058">
    <property type="entry name" value="L domain-like"/>
    <property type="match status" value="1"/>
</dbReference>
<name>A0A1X0NXB3_9TRYP</name>
<accession>A0A1X0NXB3</accession>
<gene>
    <name evidence="1" type="ORF">TM35_000131820</name>
</gene>
<dbReference type="GO" id="GO:0019005">
    <property type="term" value="C:SCF ubiquitin ligase complex"/>
    <property type="evidence" value="ECO:0007669"/>
    <property type="project" value="TreeGrafter"/>
</dbReference>